<feature type="transmembrane region" description="Helical" evidence="1">
    <location>
        <begin position="47"/>
        <end position="67"/>
    </location>
</feature>
<dbReference type="Proteomes" id="UP000535890">
    <property type="component" value="Unassembled WGS sequence"/>
</dbReference>
<keyword evidence="2" id="KW-0645">Protease</keyword>
<dbReference type="EMBL" id="JACCBN010000001">
    <property type="protein sequence ID" value="NYD34418.1"/>
    <property type="molecule type" value="Genomic_DNA"/>
</dbReference>
<name>A0A7Y9J3U0_9PSEU</name>
<sequence>MNAYTTEGWSDFAVATVGASAALAGLVFVAVSLNLRVILADAHLPGRAAQTLVLLATPLFVGLPVLVPGQADAALAIELVVVGVLAGGALVRQALPGRRAPEQPVAAWLLTAWVPALAVLVAPVLAGTGVLTGTAGGLYWMPVAVVLALLGGLVNAWALLVEILR</sequence>
<feature type="transmembrane region" description="Helical" evidence="1">
    <location>
        <begin position="138"/>
        <end position="160"/>
    </location>
</feature>
<dbReference type="AlphaFoldDB" id="A0A7Y9J3U0"/>
<gene>
    <name evidence="2" type="ORF">BJ983_000520</name>
</gene>
<feature type="transmembrane region" description="Helical" evidence="1">
    <location>
        <begin position="12"/>
        <end position="35"/>
    </location>
</feature>
<dbReference type="RefSeq" id="WP_179792373.1">
    <property type="nucleotide sequence ID" value="NZ_BAABHP010000026.1"/>
</dbReference>
<evidence type="ECO:0000313" key="3">
    <source>
        <dbReference type="Proteomes" id="UP000535890"/>
    </source>
</evidence>
<dbReference type="GO" id="GO:0006508">
    <property type="term" value="P:proteolysis"/>
    <property type="evidence" value="ECO:0007669"/>
    <property type="project" value="UniProtKB-KW"/>
</dbReference>
<evidence type="ECO:0000313" key="2">
    <source>
        <dbReference type="EMBL" id="NYD34418.1"/>
    </source>
</evidence>
<keyword evidence="1" id="KW-0812">Transmembrane</keyword>
<keyword evidence="2" id="KW-0378">Hydrolase</keyword>
<keyword evidence="1" id="KW-0472">Membrane</keyword>
<keyword evidence="1" id="KW-1133">Transmembrane helix</keyword>
<feature type="transmembrane region" description="Helical" evidence="1">
    <location>
        <begin position="73"/>
        <end position="95"/>
    </location>
</feature>
<feature type="transmembrane region" description="Helical" evidence="1">
    <location>
        <begin position="107"/>
        <end position="126"/>
    </location>
</feature>
<comment type="caution">
    <text evidence="2">The sequence shown here is derived from an EMBL/GenBank/DDBJ whole genome shotgun (WGS) entry which is preliminary data.</text>
</comment>
<accession>A0A7Y9J3U0</accession>
<protein>
    <submittedName>
        <fullName evidence="2">Modulator of FtsH protease</fullName>
    </submittedName>
</protein>
<reference evidence="2 3" key="1">
    <citation type="submission" date="2020-07" db="EMBL/GenBank/DDBJ databases">
        <title>Sequencing the genomes of 1000 actinobacteria strains.</title>
        <authorList>
            <person name="Klenk H.-P."/>
        </authorList>
    </citation>
    <scope>NUCLEOTIDE SEQUENCE [LARGE SCALE GENOMIC DNA]</scope>
    <source>
        <strain evidence="2 3">DSM 45772</strain>
    </source>
</reference>
<dbReference type="GO" id="GO:0008233">
    <property type="term" value="F:peptidase activity"/>
    <property type="evidence" value="ECO:0007669"/>
    <property type="project" value="UniProtKB-KW"/>
</dbReference>
<organism evidence="2 3">
    <name type="scientific">Actinomycetospora corticicola</name>
    <dbReference type="NCBI Taxonomy" id="663602"/>
    <lineage>
        <taxon>Bacteria</taxon>
        <taxon>Bacillati</taxon>
        <taxon>Actinomycetota</taxon>
        <taxon>Actinomycetes</taxon>
        <taxon>Pseudonocardiales</taxon>
        <taxon>Pseudonocardiaceae</taxon>
        <taxon>Actinomycetospora</taxon>
    </lineage>
</organism>
<evidence type="ECO:0000256" key="1">
    <source>
        <dbReference type="SAM" id="Phobius"/>
    </source>
</evidence>
<proteinExistence type="predicted"/>
<keyword evidence="3" id="KW-1185">Reference proteome</keyword>